<protein>
    <submittedName>
        <fullName evidence="1">Unannotated protein</fullName>
    </submittedName>
</protein>
<name>A0A6J7PUA5_9ZZZZ</name>
<gene>
    <name evidence="1" type="ORF">UFOPK4071_00604</name>
</gene>
<evidence type="ECO:0000313" key="1">
    <source>
        <dbReference type="EMBL" id="CAB5008838.1"/>
    </source>
</evidence>
<dbReference type="EMBL" id="CAFBPF010000059">
    <property type="protein sequence ID" value="CAB5008838.1"/>
    <property type="molecule type" value="Genomic_DNA"/>
</dbReference>
<proteinExistence type="predicted"/>
<reference evidence="1" key="1">
    <citation type="submission" date="2020-05" db="EMBL/GenBank/DDBJ databases">
        <authorList>
            <person name="Chiriac C."/>
            <person name="Salcher M."/>
            <person name="Ghai R."/>
            <person name="Kavagutti S V."/>
        </authorList>
    </citation>
    <scope>NUCLEOTIDE SEQUENCE</scope>
</reference>
<accession>A0A6J7PUA5</accession>
<dbReference type="AlphaFoldDB" id="A0A6J7PUA5"/>
<sequence length="63" mass="6885">MLRGEDHICRTEEGVRAGCKYFDLETLVEVNTKCDLGADALTDPVALHQLDGVGPVEEIKVVD</sequence>
<organism evidence="1">
    <name type="scientific">freshwater metagenome</name>
    <dbReference type="NCBI Taxonomy" id="449393"/>
    <lineage>
        <taxon>unclassified sequences</taxon>
        <taxon>metagenomes</taxon>
        <taxon>ecological metagenomes</taxon>
    </lineage>
</organism>